<name>Q3IEM5_PSET1</name>
<dbReference type="Proteomes" id="UP000006843">
    <property type="component" value="Chromosome I"/>
</dbReference>
<protein>
    <submittedName>
        <fullName evidence="1">Orphan protein</fullName>
    </submittedName>
</protein>
<keyword evidence="2" id="KW-1185">Reference proteome</keyword>
<sequence>MMSKARQYLPRILERETVTNGINFNEFTLWFLQFIESS</sequence>
<reference evidence="1 2" key="1">
    <citation type="journal article" date="2005" name="Genome Res.">
        <title>Coping with cold: the genome of the versatile marine Antarctica bacterium Pseudoalteromonas haloplanktis TAC125.</title>
        <authorList>
            <person name="Medigue C."/>
            <person name="Krin E."/>
            <person name="Pascal G."/>
            <person name="Barbe V."/>
            <person name="Bernsel A."/>
            <person name="Bertin P."/>
            <person name="Cheung F."/>
            <person name="Cruveiller S."/>
            <person name="Damico S."/>
            <person name="Duilio A."/>
            <person name="Fang G."/>
            <person name="Feller G."/>
            <person name="Mangenot S."/>
            <person name="Marino G."/>
            <person name="Nilsson J."/>
            <person name="Parilli E."/>
            <person name="Rocha E."/>
            <person name="Rouy Z."/>
            <person name="Sekowska A."/>
            <person name="Tutino M.L."/>
            <person name="Vallenet D."/>
            <person name="von Heijne G."/>
            <person name="Danchin A."/>
        </authorList>
    </citation>
    <scope>NUCLEOTIDE SEQUENCE [LARGE SCALE GENOMIC DNA]</scope>
    <source>
        <strain evidence="2">TAC 125</strain>
    </source>
</reference>
<evidence type="ECO:0000313" key="1">
    <source>
        <dbReference type="EMBL" id="CAI87183.1"/>
    </source>
</evidence>
<dbReference type="AlphaFoldDB" id="Q3IEM5"/>
<gene>
    <name evidence="1" type="ordered locus">PSHAa2127</name>
</gene>
<dbReference type="HOGENOM" id="CLU_3331755_0_0_6"/>
<dbReference type="KEGG" id="pha:PSHAa2127"/>
<accession>Q3IEM5</accession>
<proteinExistence type="predicted"/>
<organism evidence="1 2">
    <name type="scientific">Pseudoalteromonas translucida (strain TAC 125)</name>
    <dbReference type="NCBI Taxonomy" id="326442"/>
    <lineage>
        <taxon>Bacteria</taxon>
        <taxon>Pseudomonadati</taxon>
        <taxon>Pseudomonadota</taxon>
        <taxon>Gammaproteobacteria</taxon>
        <taxon>Alteromonadales</taxon>
        <taxon>Pseudoalteromonadaceae</taxon>
        <taxon>Pseudoalteromonas</taxon>
    </lineage>
</organism>
<dbReference type="EMBL" id="CR954246">
    <property type="protein sequence ID" value="CAI87183.1"/>
    <property type="molecule type" value="Genomic_DNA"/>
</dbReference>
<evidence type="ECO:0000313" key="2">
    <source>
        <dbReference type="Proteomes" id="UP000006843"/>
    </source>
</evidence>